<dbReference type="InterPro" id="IPR036188">
    <property type="entry name" value="FAD/NAD-bd_sf"/>
</dbReference>
<dbReference type="Pfam" id="PF13450">
    <property type="entry name" value="NAD_binding_8"/>
    <property type="match status" value="1"/>
</dbReference>
<dbReference type="Pfam" id="PF01494">
    <property type="entry name" value="FAD_binding_3"/>
    <property type="match status" value="1"/>
</dbReference>
<dbReference type="STRING" id="2656787.A0A370TRP2"/>
<organism evidence="7 8">
    <name type="scientific">Venustampulla echinocandica</name>
    <dbReference type="NCBI Taxonomy" id="2656787"/>
    <lineage>
        <taxon>Eukaryota</taxon>
        <taxon>Fungi</taxon>
        <taxon>Dikarya</taxon>
        <taxon>Ascomycota</taxon>
        <taxon>Pezizomycotina</taxon>
        <taxon>Leotiomycetes</taxon>
        <taxon>Helotiales</taxon>
        <taxon>Pleuroascaceae</taxon>
        <taxon>Venustampulla</taxon>
    </lineage>
</organism>
<evidence type="ECO:0000256" key="4">
    <source>
        <dbReference type="ARBA" id="ARBA00023002"/>
    </source>
</evidence>
<protein>
    <recommendedName>
        <fullName evidence="6">FAD-binding domain-containing protein</fullName>
    </recommendedName>
</protein>
<evidence type="ECO:0000256" key="3">
    <source>
        <dbReference type="ARBA" id="ARBA00022827"/>
    </source>
</evidence>
<dbReference type="RefSeq" id="XP_031870855.1">
    <property type="nucleotide sequence ID" value="XM_032014255.1"/>
</dbReference>
<keyword evidence="5" id="KW-0503">Monooxygenase</keyword>
<evidence type="ECO:0000256" key="2">
    <source>
        <dbReference type="ARBA" id="ARBA00022630"/>
    </source>
</evidence>
<evidence type="ECO:0000313" key="8">
    <source>
        <dbReference type="Proteomes" id="UP000254866"/>
    </source>
</evidence>
<comment type="cofactor">
    <cofactor evidence="1">
        <name>FAD</name>
        <dbReference type="ChEBI" id="CHEBI:57692"/>
    </cofactor>
</comment>
<dbReference type="OrthoDB" id="655030at2759"/>
<dbReference type="PANTHER" id="PTHR47178:SF5">
    <property type="entry name" value="FAD-BINDING DOMAIN-CONTAINING PROTEIN"/>
    <property type="match status" value="1"/>
</dbReference>
<comment type="caution">
    <text evidence="7">The sequence shown here is derived from an EMBL/GenBank/DDBJ whole genome shotgun (WGS) entry which is preliminary data.</text>
</comment>
<accession>A0A370TRP2</accession>
<sequence length="420" mass="45002">MSSSHILIIGGGIGGLTVAQGLRKKGIPFTLFERDASPAARAQGYRLRIAGGGAEAIQECIDEKLWALFENTCAESKPMGSRFSALDLQPLEDPFPGAHPGVRPGQGPPEMKAGSSIGGMQAPEGGFKSYAVDRTILRSLLLLDQEENIQFGKTFTHYEITPGGVTAFFDDGTSKQGTFLIGADGMFSPVRKQLLPNLRYVDTGSRVIFGKTPLNPEILARLAPGALSGMSVIREPNVLALFLETIQFPNDAAVESAGKLSRTEDYIYWALCGNATALGGSDSEFQSLSAEAATELTLKVSEHWHPSVRCLFELQDVAQTAPLRLASAKPERPEWNPSARVTLIGDAIHGMMPLGGSGANCALVDAALLVRLISEKGICEEMARSYIDEMWSYALPLIQRSGAGAQKILGFKGFENATEI</sequence>
<evidence type="ECO:0000256" key="5">
    <source>
        <dbReference type="ARBA" id="ARBA00023033"/>
    </source>
</evidence>
<keyword evidence="3" id="KW-0274">FAD</keyword>
<evidence type="ECO:0000256" key="1">
    <source>
        <dbReference type="ARBA" id="ARBA00001974"/>
    </source>
</evidence>
<dbReference type="EMBL" id="NPIC01000003">
    <property type="protein sequence ID" value="RDL38199.1"/>
    <property type="molecule type" value="Genomic_DNA"/>
</dbReference>
<dbReference type="PRINTS" id="PR00420">
    <property type="entry name" value="RNGMNOXGNASE"/>
</dbReference>
<feature type="domain" description="FAD-binding" evidence="6">
    <location>
        <begin position="339"/>
        <end position="374"/>
    </location>
</feature>
<dbReference type="GO" id="GO:0004497">
    <property type="term" value="F:monooxygenase activity"/>
    <property type="evidence" value="ECO:0007669"/>
    <property type="project" value="UniProtKB-KW"/>
</dbReference>
<dbReference type="PANTHER" id="PTHR47178">
    <property type="entry name" value="MONOOXYGENASE, FAD-BINDING"/>
    <property type="match status" value="1"/>
</dbReference>
<evidence type="ECO:0000313" key="7">
    <source>
        <dbReference type="EMBL" id="RDL38199.1"/>
    </source>
</evidence>
<dbReference type="AlphaFoldDB" id="A0A370TRP2"/>
<keyword evidence="2" id="KW-0285">Flavoprotein</keyword>
<evidence type="ECO:0000259" key="6">
    <source>
        <dbReference type="Pfam" id="PF01494"/>
    </source>
</evidence>
<dbReference type="InterPro" id="IPR002938">
    <property type="entry name" value="FAD-bd"/>
</dbReference>
<keyword evidence="8" id="KW-1185">Reference proteome</keyword>
<gene>
    <name evidence="7" type="ORF">BP5553_05632</name>
</gene>
<reference evidence="7 8" key="1">
    <citation type="journal article" date="2018" name="IMA Fungus">
        <title>IMA Genome-F 9: Draft genome sequence of Annulohypoxylon stygium, Aspergillus mulundensis, Berkeleyomyces basicola (syn. Thielaviopsis basicola), Ceratocystis smalleyi, two Cercospora beticola strains, Coleophoma cylindrospora, Fusarium fracticaudum, Phialophora cf. hyalina, and Morchella septimelata.</title>
        <authorList>
            <person name="Wingfield B.D."/>
            <person name="Bills G.F."/>
            <person name="Dong Y."/>
            <person name="Huang W."/>
            <person name="Nel W.J."/>
            <person name="Swalarsk-Parry B.S."/>
            <person name="Vaghefi N."/>
            <person name="Wilken P.M."/>
            <person name="An Z."/>
            <person name="de Beer Z.W."/>
            <person name="De Vos L."/>
            <person name="Chen L."/>
            <person name="Duong T.A."/>
            <person name="Gao Y."/>
            <person name="Hammerbacher A."/>
            <person name="Kikkert J.R."/>
            <person name="Li Y."/>
            <person name="Li H."/>
            <person name="Li K."/>
            <person name="Li Q."/>
            <person name="Liu X."/>
            <person name="Ma X."/>
            <person name="Naidoo K."/>
            <person name="Pethybridge S.J."/>
            <person name="Sun J."/>
            <person name="Steenkamp E.T."/>
            <person name="van der Nest M.A."/>
            <person name="van Wyk S."/>
            <person name="Wingfield M.J."/>
            <person name="Xiong C."/>
            <person name="Yue Q."/>
            <person name="Zhang X."/>
        </authorList>
    </citation>
    <scope>NUCLEOTIDE SEQUENCE [LARGE SCALE GENOMIC DNA]</scope>
    <source>
        <strain evidence="7 8">BP 5553</strain>
    </source>
</reference>
<name>A0A370TRP2_9HELO</name>
<dbReference type="GeneID" id="43598481"/>
<proteinExistence type="predicted"/>
<dbReference type="Gene3D" id="3.50.50.60">
    <property type="entry name" value="FAD/NAD(P)-binding domain"/>
    <property type="match status" value="1"/>
</dbReference>
<dbReference type="SUPFAM" id="SSF51905">
    <property type="entry name" value="FAD/NAD(P)-binding domain"/>
    <property type="match status" value="1"/>
</dbReference>
<keyword evidence="4" id="KW-0560">Oxidoreductase</keyword>
<dbReference type="GO" id="GO:0071949">
    <property type="term" value="F:FAD binding"/>
    <property type="evidence" value="ECO:0007669"/>
    <property type="project" value="InterPro"/>
</dbReference>
<dbReference type="Proteomes" id="UP000254866">
    <property type="component" value="Unassembled WGS sequence"/>
</dbReference>